<dbReference type="InterPro" id="IPR042856">
    <property type="entry name" value="RSP14"/>
</dbReference>
<dbReference type="PANTHER" id="PTHR15599:SF1">
    <property type="entry name" value="RADIAL SPOKE HEAD 14 HOMOLOG"/>
    <property type="match status" value="1"/>
</dbReference>
<dbReference type="InterPro" id="IPR032682">
    <property type="entry name" value="Cnd1_C"/>
</dbReference>
<accession>A0ABM5KB50</accession>
<dbReference type="InterPro" id="IPR016024">
    <property type="entry name" value="ARM-type_fold"/>
</dbReference>
<reference evidence="2" key="1">
    <citation type="submission" date="2025-05" db="UniProtKB">
        <authorList>
            <consortium name="EnsemblMetazoa"/>
        </authorList>
    </citation>
    <scope>IDENTIFICATION</scope>
</reference>
<dbReference type="GeneID" id="114338981"/>
<dbReference type="RefSeq" id="XP_050507412.1">
    <property type="nucleotide sequence ID" value="XM_050651455.1"/>
</dbReference>
<protein>
    <recommendedName>
        <fullName evidence="1">Condensin complex subunit 1 C-terminal domain-containing protein</fullName>
    </recommendedName>
</protein>
<proteinExistence type="predicted"/>
<sequence>MHSINKNSYLHNYFKDINPRLINRCVERAFGRKIIDGHDLEPPFNRLCSEQPNIPIADLDIIHRPIGFGRCAMTKLRRELHHKDPKVVIAALESISELVIDSTRGYEALKLQVDERLTDLLMDEDPAVRERTSRALKILAKLADGKTKIAKNSTLLHNLAACAEDNNKKVRLQVALVLQNIAEFWLTADTLVEFGFISILLHILQNNEDNCIKLIHLKTLRALMYGIQGKMVALDNSGYNILLTFLNDENGPILAVALECLAMLTSTCLGEKFAREVNLLDTLDKLLQDERKEVHTQTAHVIMFCTVKGTGKILASKRPRLVPRLIQLCQNKENNDTQLYALQALTNICEHPAIRKLINIEYIHEVEKIQVGFDPNIKVHKDRLLEVIAWTPHTT</sequence>
<keyword evidence="3" id="KW-1185">Reference proteome</keyword>
<evidence type="ECO:0000259" key="1">
    <source>
        <dbReference type="Pfam" id="PF12717"/>
    </source>
</evidence>
<dbReference type="Gene3D" id="1.25.10.10">
    <property type="entry name" value="Leucine-rich Repeat Variant"/>
    <property type="match status" value="2"/>
</dbReference>
<dbReference type="Proteomes" id="UP001652700">
    <property type="component" value="Unplaced"/>
</dbReference>
<dbReference type="InterPro" id="IPR011989">
    <property type="entry name" value="ARM-like"/>
</dbReference>
<evidence type="ECO:0000313" key="2">
    <source>
        <dbReference type="EnsemblMetazoa" id="XP_050507412.1"/>
    </source>
</evidence>
<dbReference type="SUPFAM" id="SSF48371">
    <property type="entry name" value="ARM repeat"/>
    <property type="match status" value="1"/>
</dbReference>
<dbReference type="EnsemblMetazoa" id="XM_050651455.1">
    <property type="protein sequence ID" value="XP_050507412.1"/>
    <property type="gene ID" value="LOC114338981"/>
</dbReference>
<dbReference type="PANTHER" id="PTHR15599">
    <property type="entry name" value="RTDR1"/>
    <property type="match status" value="1"/>
</dbReference>
<name>A0ABM5KB50_DIAVI</name>
<organism evidence="2 3">
    <name type="scientific">Diabrotica virgifera virgifera</name>
    <name type="common">western corn rootworm</name>
    <dbReference type="NCBI Taxonomy" id="50390"/>
    <lineage>
        <taxon>Eukaryota</taxon>
        <taxon>Metazoa</taxon>
        <taxon>Ecdysozoa</taxon>
        <taxon>Arthropoda</taxon>
        <taxon>Hexapoda</taxon>
        <taxon>Insecta</taxon>
        <taxon>Pterygota</taxon>
        <taxon>Neoptera</taxon>
        <taxon>Endopterygota</taxon>
        <taxon>Coleoptera</taxon>
        <taxon>Polyphaga</taxon>
        <taxon>Cucujiformia</taxon>
        <taxon>Chrysomeloidea</taxon>
        <taxon>Chrysomelidae</taxon>
        <taxon>Galerucinae</taxon>
        <taxon>Diabroticina</taxon>
        <taxon>Diabroticites</taxon>
        <taxon>Diabrotica</taxon>
    </lineage>
</organism>
<evidence type="ECO:0000313" key="3">
    <source>
        <dbReference type="Proteomes" id="UP001652700"/>
    </source>
</evidence>
<dbReference type="Pfam" id="PF12717">
    <property type="entry name" value="Cnd1"/>
    <property type="match status" value="1"/>
</dbReference>
<feature type="domain" description="Condensin complex subunit 1 C-terminal" evidence="1">
    <location>
        <begin position="115"/>
        <end position="214"/>
    </location>
</feature>